<sequence>MNGGRRLRAALAGLLTLLVLAGCGYGSERVDTGARVAPKGPKLSVDEVRVGYFPNLTHATALVGVREGFLQKELGGTKLATATFNAGPATVEALTSGSVDLAWMGPSPAINSYTKSGGKSLRIVAGAASRGVRLVVNPDRIRTVADVKGKRIASPQLGNTQDVALLNWISRQGWQVDAASGRGDVSVVRTDNRLAPSAYRSGSIDGAWVPEPTASLLVAEGAKVLLDEADLWPDGQFVITHLVVSQRFLTEHRDVVEAVVRGSVRTNAWINSRPGPAKASANAALRHLTGKELPQKIIDAAWPSLTFTDDPLAGTLGAQAEHAVRAGLMRRPDLTGIYDLHALNTLRAAAGRPAADDAGLGVSRGVAPR</sequence>
<dbReference type="RefSeq" id="WP_142231580.1">
    <property type="nucleotide sequence ID" value="NZ_CP022310.1"/>
</dbReference>
<evidence type="ECO:0000256" key="4">
    <source>
        <dbReference type="ARBA" id="ARBA00022448"/>
    </source>
</evidence>
<evidence type="ECO:0000256" key="5">
    <source>
        <dbReference type="ARBA" id="ARBA00022475"/>
    </source>
</evidence>
<comment type="similarity">
    <text evidence="3">Belongs to the bacterial solute-binding protein SsuA/TauA family.</text>
</comment>
<organism evidence="9 10">
    <name type="scientific">Streptomyces calvus</name>
    <dbReference type="NCBI Taxonomy" id="67282"/>
    <lineage>
        <taxon>Bacteria</taxon>
        <taxon>Bacillati</taxon>
        <taxon>Actinomycetota</taxon>
        <taxon>Actinomycetes</taxon>
        <taxon>Kitasatosporales</taxon>
        <taxon>Streptomycetaceae</taxon>
        <taxon>Streptomyces</taxon>
    </lineage>
</organism>
<keyword evidence="8" id="KW-0472">Membrane</keyword>
<evidence type="ECO:0000256" key="1">
    <source>
        <dbReference type="ARBA" id="ARBA00004418"/>
    </source>
</evidence>
<comment type="subcellular location">
    <subcellularLocation>
        <location evidence="2">Cell inner membrane</location>
    </subcellularLocation>
    <subcellularLocation>
        <location evidence="1">Periplasm</location>
    </subcellularLocation>
</comment>
<accession>A0A514JME8</accession>
<dbReference type="Pfam" id="PF13379">
    <property type="entry name" value="NMT1_2"/>
    <property type="match status" value="1"/>
</dbReference>
<dbReference type="PANTHER" id="PTHR30024:SF47">
    <property type="entry name" value="TAURINE-BINDING PERIPLASMIC PROTEIN"/>
    <property type="match status" value="1"/>
</dbReference>
<keyword evidence="5" id="KW-1003">Cell membrane</keyword>
<dbReference type="Proteomes" id="UP000316215">
    <property type="component" value="Chromosome"/>
</dbReference>
<dbReference type="GO" id="GO:0042626">
    <property type="term" value="F:ATPase-coupled transmembrane transporter activity"/>
    <property type="evidence" value="ECO:0007669"/>
    <property type="project" value="InterPro"/>
</dbReference>
<dbReference type="AlphaFoldDB" id="A0A514JME8"/>
<proteinExistence type="inferred from homology"/>
<evidence type="ECO:0000313" key="10">
    <source>
        <dbReference type="Proteomes" id="UP000316215"/>
    </source>
</evidence>
<dbReference type="SUPFAM" id="SSF53850">
    <property type="entry name" value="Periplasmic binding protein-like II"/>
    <property type="match status" value="1"/>
</dbReference>
<dbReference type="PANTHER" id="PTHR30024">
    <property type="entry name" value="ALIPHATIC SULFONATES-BINDING PROTEIN-RELATED"/>
    <property type="match status" value="1"/>
</dbReference>
<dbReference type="InterPro" id="IPR044527">
    <property type="entry name" value="NrtA/CpmA_ABC-bd_dom"/>
</dbReference>
<evidence type="ECO:0000256" key="2">
    <source>
        <dbReference type="ARBA" id="ARBA00004533"/>
    </source>
</evidence>
<dbReference type="EMBL" id="CP022310">
    <property type="protein sequence ID" value="QDI68499.1"/>
    <property type="molecule type" value="Genomic_DNA"/>
</dbReference>
<dbReference type="KEGG" id="sast:CD934_07260"/>
<dbReference type="InterPro" id="IPR010067">
    <property type="entry name" value="ABC_SsuA_sub-bd"/>
</dbReference>
<dbReference type="GO" id="GO:0042597">
    <property type="term" value="C:periplasmic space"/>
    <property type="evidence" value="ECO:0007669"/>
    <property type="project" value="UniProtKB-SubCell"/>
</dbReference>
<evidence type="ECO:0000256" key="6">
    <source>
        <dbReference type="ARBA" id="ARBA00022519"/>
    </source>
</evidence>
<evidence type="ECO:0000313" key="9">
    <source>
        <dbReference type="EMBL" id="QDI68499.1"/>
    </source>
</evidence>
<reference evidence="9 10" key="1">
    <citation type="submission" date="2017-07" db="EMBL/GenBank/DDBJ databases">
        <title>The Complete Genome of Streptomyces asterosporus-ZSY.</title>
        <authorList>
            <person name="Zhang S."/>
        </authorList>
    </citation>
    <scope>NUCLEOTIDE SEQUENCE [LARGE SCALE GENOMIC DNA]</scope>
    <source>
        <strain evidence="9 10">DSM 41452</strain>
    </source>
</reference>
<gene>
    <name evidence="9" type="ORF">CD934_07260</name>
</gene>
<keyword evidence="4" id="KW-0813">Transport</keyword>
<evidence type="ECO:0000256" key="7">
    <source>
        <dbReference type="ARBA" id="ARBA00022729"/>
    </source>
</evidence>
<name>A0A514JME8_9ACTN</name>
<keyword evidence="6" id="KW-0997">Cell inner membrane</keyword>
<dbReference type="Gene3D" id="3.40.190.10">
    <property type="entry name" value="Periplasmic binding protein-like II"/>
    <property type="match status" value="2"/>
</dbReference>
<dbReference type="GO" id="GO:0005886">
    <property type="term" value="C:plasma membrane"/>
    <property type="evidence" value="ECO:0007669"/>
    <property type="project" value="UniProtKB-SubCell"/>
</dbReference>
<keyword evidence="7" id="KW-0732">Signal</keyword>
<evidence type="ECO:0000256" key="8">
    <source>
        <dbReference type="ARBA" id="ARBA00023136"/>
    </source>
</evidence>
<dbReference type="NCBIfam" id="TIGR01728">
    <property type="entry name" value="SsuA_fam"/>
    <property type="match status" value="1"/>
</dbReference>
<dbReference type="CDD" id="cd13553">
    <property type="entry name" value="PBP2_NrtA_CpmA_like"/>
    <property type="match status" value="1"/>
</dbReference>
<keyword evidence="10" id="KW-1185">Reference proteome</keyword>
<evidence type="ECO:0000256" key="3">
    <source>
        <dbReference type="ARBA" id="ARBA00010742"/>
    </source>
</evidence>
<protein>
    <submittedName>
        <fullName evidence="9">Sulfate ABC transporter substrate-binding protein</fullName>
    </submittedName>
</protein>
<dbReference type="PROSITE" id="PS51257">
    <property type="entry name" value="PROKAR_LIPOPROTEIN"/>
    <property type="match status" value="1"/>
</dbReference>